<dbReference type="SUPFAM" id="SSF53067">
    <property type="entry name" value="Actin-like ATPase domain"/>
    <property type="match status" value="1"/>
</dbReference>
<dbReference type="InParanoid" id="A0A0V0QX09"/>
<dbReference type="PROSITE" id="PS01125">
    <property type="entry name" value="ROK"/>
    <property type="match status" value="1"/>
</dbReference>
<dbReference type="EMBL" id="LDAU01000094">
    <property type="protein sequence ID" value="KRX06621.1"/>
    <property type="molecule type" value="Genomic_DNA"/>
</dbReference>
<dbReference type="GO" id="GO:0046872">
    <property type="term" value="F:metal ion binding"/>
    <property type="evidence" value="ECO:0007669"/>
    <property type="project" value="UniProtKB-KW"/>
</dbReference>
<dbReference type="OrthoDB" id="10260668at2759"/>
<keyword evidence="7" id="KW-0812">Transmembrane</keyword>
<dbReference type="CDD" id="cd24067">
    <property type="entry name" value="ASKHA_NBD_ROK_BsFRK-like"/>
    <property type="match status" value="1"/>
</dbReference>
<evidence type="ECO:0000256" key="2">
    <source>
        <dbReference type="ARBA" id="ARBA00022723"/>
    </source>
</evidence>
<reference evidence="9 10" key="1">
    <citation type="journal article" date="2015" name="Sci. Rep.">
        <title>Genome of the facultative scuticociliatosis pathogen Pseudocohnilembus persalinus provides insight into its virulence through horizontal gene transfer.</title>
        <authorList>
            <person name="Xiong J."/>
            <person name="Wang G."/>
            <person name="Cheng J."/>
            <person name="Tian M."/>
            <person name="Pan X."/>
            <person name="Warren A."/>
            <person name="Jiang C."/>
            <person name="Yuan D."/>
            <person name="Miao W."/>
        </authorList>
    </citation>
    <scope>NUCLEOTIDE SEQUENCE [LARGE SCALE GENOMIC DNA]</scope>
    <source>
        <strain evidence="9">36N120E</strain>
    </source>
</reference>
<proteinExistence type="predicted"/>
<gene>
    <name evidence="9" type="ORF">PPERSA_13100</name>
</gene>
<dbReference type="Proteomes" id="UP000054937">
    <property type="component" value="Unassembled WGS sequence"/>
</dbReference>
<dbReference type="Pfam" id="PF00480">
    <property type="entry name" value="ROK"/>
    <property type="match status" value="1"/>
</dbReference>
<comment type="catalytic activity">
    <reaction evidence="6">
        <text>D-fructose + ATP = D-fructose 6-phosphate + ADP + H(+)</text>
        <dbReference type="Rhea" id="RHEA:16125"/>
        <dbReference type="ChEBI" id="CHEBI:15378"/>
        <dbReference type="ChEBI" id="CHEBI:30616"/>
        <dbReference type="ChEBI" id="CHEBI:37721"/>
        <dbReference type="ChEBI" id="CHEBI:61527"/>
        <dbReference type="ChEBI" id="CHEBI:456216"/>
        <dbReference type="EC" id="2.7.1.4"/>
    </reaction>
</comment>
<dbReference type="PANTHER" id="PTHR42742:SF3">
    <property type="entry name" value="FRUCTOKINASE"/>
    <property type="match status" value="1"/>
</dbReference>
<keyword evidence="7" id="KW-0472">Membrane</keyword>
<keyword evidence="9" id="KW-0430">Lectin</keyword>
<protein>
    <recommendedName>
        <fullName evidence="5">fructokinase</fullName>
        <ecNumber evidence="5">2.7.1.4</ecNumber>
    </recommendedName>
</protein>
<evidence type="ECO:0000256" key="5">
    <source>
        <dbReference type="ARBA" id="ARBA00038887"/>
    </source>
</evidence>
<feature type="transmembrane region" description="Helical" evidence="7">
    <location>
        <begin position="198"/>
        <end position="216"/>
    </location>
</feature>
<dbReference type="InterPro" id="IPR000600">
    <property type="entry name" value="ROK"/>
</dbReference>
<feature type="transmembrane region" description="Helical" evidence="7">
    <location>
        <begin position="6"/>
        <end position="23"/>
    </location>
</feature>
<dbReference type="InterPro" id="IPR043129">
    <property type="entry name" value="ATPase_NBD"/>
</dbReference>
<evidence type="ECO:0000259" key="8">
    <source>
        <dbReference type="PROSITE" id="PS50927"/>
    </source>
</evidence>
<dbReference type="InterPro" id="IPR051804">
    <property type="entry name" value="Carb_Metab_Reg_Kinase/Isom"/>
</dbReference>
<dbReference type="PANTHER" id="PTHR42742">
    <property type="entry name" value="TRANSCRIPTIONAL REPRESSOR MPRA"/>
    <property type="match status" value="1"/>
</dbReference>
<dbReference type="GO" id="GO:0030246">
    <property type="term" value="F:carbohydrate binding"/>
    <property type="evidence" value="ECO:0007669"/>
    <property type="project" value="UniProtKB-KW"/>
</dbReference>
<dbReference type="InterPro" id="IPR049874">
    <property type="entry name" value="ROK_cs"/>
</dbReference>
<accession>A0A0V0QX09</accession>
<comment type="cofactor">
    <cofactor evidence="1">
        <name>Mg(2+)</name>
        <dbReference type="ChEBI" id="CHEBI:18420"/>
    </cofactor>
</comment>
<keyword evidence="4" id="KW-0460">Magnesium</keyword>
<evidence type="ECO:0000256" key="6">
    <source>
        <dbReference type="ARBA" id="ARBA00048451"/>
    </source>
</evidence>
<keyword evidence="3" id="KW-0862">Zinc</keyword>
<keyword evidence="10" id="KW-1185">Reference proteome</keyword>
<name>A0A0V0QX09_PSEPJ</name>
<evidence type="ECO:0000313" key="10">
    <source>
        <dbReference type="Proteomes" id="UP000054937"/>
    </source>
</evidence>
<feature type="transmembrane region" description="Helical" evidence="7">
    <location>
        <begin position="286"/>
        <end position="312"/>
    </location>
</feature>
<feature type="domain" description="Bulb-type lectin" evidence="8">
    <location>
        <begin position="320"/>
        <end position="443"/>
    </location>
</feature>
<sequence>MNKNLIVPSLLTIGVIFWPYYLFRQAQKTKKQDQQHQKFLEQNEQMVSNNSLESSQIYQSQKCIGIEVGGTGIYIGYGIKYFNSDGKVVRIEIKEKKYFRTHQTEPDVSINEICEFIQKFEFQSLGIASFGPLCLNKNDPDYGNITKTPKVGWQNYPLVKKIAEKLKINPQKIGFDTDVNACGLAEARLGNHLNVRNNLIYITIGTGVGVGIIMNGEPVHGLMHPEGGHMLIPKHKKDENYEGSCIFHKNCLEGMVNNLSIAKRKGFKDVMEVGNLKDDDEIWDIIAYYLSVFCANLAYVCSPEVIVLGGGIMKRKILYEKIANKLEDIFNGYPVLYKKSVEDFICAPKCVILMTSTFKYNHLNDCIFKKIIWQSENKYVGQEPFHLRMQDDGNCVIYDKNLKALWTTGIWFINQGPWYLKIENNGQLILYGRNNNQLWKSHDA</sequence>
<dbReference type="InterPro" id="IPR036426">
    <property type="entry name" value="Bulb-type_lectin_dom_sf"/>
</dbReference>
<evidence type="ECO:0000313" key="9">
    <source>
        <dbReference type="EMBL" id="KRX06621.1"/>
    </source>
</evidence>
<evidence type="ECO:0000256" key="3">
    <source>
        <dbReference type="ARBA" id="ARBA00022833"/>
    </source>
</evidence>
<keyword evidence="7" id="KW-1133">Transmembrane helix</keyword>
<evidence type="ECO:0000256" key="1">
    <source>
        <dbReference type="ARBA" id="ARBA00001946"/>
    </source>
</evidence>
<keyword evidence="2" id="KW-0479">Metal-binding</keyword>
<organism evidence="9 10">
    <name type="scientific">Pseudocohnilembus persalinus</name>
    <name type="common">Ciliate</name>
    <dbReference type="NCBI Taxonomy" id="266149"/>
    <lineage>
        <taxon>Eukaryota</taxon>
        <taxon>Sar</taxon>
        <taxon>Alveolata</taxon>
        <taxon>Ciliophora</taxon>
        <taxon>Intramacronucleata</taxon>
        <taxon>Oligohymenophorea</taxon>
        <taxon>Scuticociliatia</taxon>
        <taxon>Philasterida</taxon>
        <taxon>Pseudocohnilembidae</taxon>
        <taxon>Pseudocohnilembus</taxon>
    </lineage>
</organism>
<dbReference type="AlphaFoldDB" id="A0A0V0QX09"/>
<dbReference type="Gene3D" id="3.30.420.40">
    <property type="match status" value="2"/>
</dbReference>
<comment type="caution">
    <text evidence="9">The sequence shown here is derived from an EMBL/GenBank/DDBJ whole genome shotgun (WGS) entry which is preliminary data.</text>
</comment>
<dbReference type="PROSITE" id="PS50927">
    <property type="entry name" value="BULB_LECTIN"/>
    <property type="match status" value="1"/>
</dbReference>
<evidence type="ECO:0000256" key="7">
    <source>
        <dbReference type="SAM" id="Phobius"/>
    </source>
</evidence>
<dbReference type="SUPFAM" id="SSF51110">
    <property type="entry name" value="alpha-D-mannose-specific plant lectins"/>
    <property type="match status" value="1"/>
</dbReference>
<dbReference type="EC" id="2.7.1.4" evidence="5"/>
<dbReference type="GO" id="GO:0008865">
    <property type="term" value="F:fructokinase activity"/>
    <property type="evidence" value="ECO:0007669"/>
    <property type="project" value="UniProtKB-EC"/>
</dbReference>
<dbReference type="Gene3D" id="2.90.10.10">
    <property type="entry name" value="Bulb-type lectin domain"/>
    <property type="match status" value="1"/>
</dbReference>
<dbReference type="InterPro" id="IPR001480">
    <property type="entry name" value="Bulb-type_lectin_dom"/>
</dbReference>
<evidence type="ECO:0000256" key="4">
    <source>
        <dbReference type="ARBA" id="ARBA00022842"/>
    </source>
</evidence>